<feature type="binding site" evidence="10">
    <location>
        <position position="188"/>
    </location>
    <ligand>
        <name>Zn(2+)</name>
        <dbReference type="ChEBI" id="CHEBI:29105"/>
    </ligand>
</feature>
<dbReference type="UniPathway" id="UPA00041">
    <property type="reaction ID" value="UER00436"/>
</dbReference>
<name>G7ZIL2_AZOL4</name>
<feature type="binding site" evidence="10">
    <location>
        <position position="180"/>
    </location>
    <ligand>
        <name>substrate</name>
    </ligand>
</feature>
<dbReference type="Proteomes" id="UP000005667">
    <property type="component" value="Plasmid AZO_p6"/>
</dbReference>
<dbReference type="EMBL" id="FQ311874">
    <property type="protein sequence ID" value="CBS91476.1"/>
    <property type="molecule type" value="Genomic_DNA"/>
</dbReference>
<dbReference type="EC" id="5.3.1.28" evidence="10"/>
<evidence type="ECO:0000256" key="8">
    <source>
        <dbReference type="ARBA" id="ARBA00023235"/>
    </source>
</evidence>
<dbReference type="HAMAP" id="MF_00067">
    <property type="entry name" value="GmhA"/>
    <property type="match status" value="1"/>
</dbReference>
<dbReference type="GO" id="GO:0005975">
    <property type="term" value="P:carbohydrate metabolic process"/>
    <property type="evidence" value="ECO:0007669"/>
    <property type="project" value="UniProtKB-UniRule"/>
</dbReference>
<proteinExistence type="inferred from homology"/>
<sequence>MVSPDPVSQDSAAALHGCLTAAIDVLRRTMDSLDPARVEAAVTAVTAALGANKALLVCGNGGSASDAMHITGELVGRFLKERRGLKAICLSSNPAVLTAWSNDYSYDTVFSRQTEAYGEPGGVILGISTSGNSRNVIAAFEVAKSLGMTTIALTGEGGGKMAGLSDILLDVPSRSTPLIQQVHICLYHYLCEQVEARLA</sequence>
<dbReference type="CDD" id="cd05006">
    <property type="entry name" value="SIS_GmhA"/>
    <property type="match status" value="1"/>
</dbReference>
<comment type="pathway">
    <text evidence="10">Carbohydrate biosynthesis; D-glycero-D-manno-heptose 7-phosphate biosynthesis; D-glycero-alpha-D-manno-heptose 7-phosphate and D-glycero-beta-D-manno-heptose 7-phosphate from sedoheptulose 7-phosphate: step 1/1.</text>
</comment>
<keyword evidence="13" id="KW-1185">Reference proteome</keyword>
<comment type="subcellular location">
    <subcellularLocation>
        <location evidence="3 10">Cytoplasm</location>
    </subcellularLocation>
</comment>
<feature type="binding site" evidence="10">
    <location>
        <position position="73"/>
    </location>
    <ligand>
        <name>substrate</name>
    </ligand>
</feature>
<dbReference type="RefSeq" id="WP_014189903.1">
    <property type="nucleotide sequence ID" value="NC_016588.1"/>
</dbReference>
<keyword evidence="5 10" id="KW-0963">Cytoplasm</keyword>
<feature type="domain" description="SIS" evidence="11">
    <location>
        <begin position="45"/>
        <end position="199"/>
    </location>
</feature>
<keyword evidence="9 10" id="KW-0119">Carbohydrate metabolism</keyword>
<evidence type="ECO:0000256" key="1">
    <source>
        <dbReference type="ARBA" id="ARBA00000348"/>
    </source>
</evidence>
<keyword evidence="7 10" id="KW-0862">Zinc</keyword>
<dbReference type="PANTHER" id="PTHR30390">
    <property type="entry name" value="SEDOHEPTULOSE 7-PHOSPHATE ISOMERASE / DNAA INITIATOR-ASSOCIATING FACTOR FOR REPLICATION INITIATION"/>
    <property type="match status" value="1"/>
</dbReference>
<evidence type="ECO:0000256" key="9">
    <source>
        <dbReference type="ARBA" id="ARBA00023277"/>
    </source>
</evidence>
<evidence type="ECO:0000256" key="2">
    <source>
        <dbReference type="ARBA" id="ARBA00003172"/>
    </source>
</evidence>
<feature type="binding site" evidence="10">
    <location>
        <position position="73"/>
    </location>
    <ligand>
        <name>Zn(2+)</name>
        <dbReference type="ChEBI" id="CHEBI:29105"/>
    </ligand>
</feature>
<feature type="binding site" evidence="10">
    <location>
        <position position="180"/>
    </location>
    <ligand>
        <name>Zn(2+)</name>
        <dbReference type="ChEBI" id="CHEBI:29105"/>
    </ligand>
</feature>
<gene>
    <name evidence="10 12" type="primary">gmhA</name>
    <name evidence="12" type="ordered locus">AZOLI_p60053</name>
</gene>
<evidence type="ECO:0000256" key="4">
    <source>
        <dbReference type="ARBA" id="ARBA00009894"/>
    </source>
</evidence>
<reference evidence="13" key="1">
    <citation type="journal article" date="2011" name="PLoS Genet.">
        <title>Azospirillum genomes reveal transition of bacteria from aquatic to terrestrial environments.</title>
        <authorList>
            <person name="Wisniewski-Dye F."/>
            <person name="Borziak K."/>
            <person name="Khalsa-Moyers G."/>
            <person name="Alexandre G."/>
            <person name="Sukharnikov L.O."/>
            <person name="Wuichet K."/>
            <person name="Hurst G.B."/>
            <person name="McDonald W.H."/>
            <person name="Robertson J.S."/>
            <person name="Barbe V."/>
            <person name="Calteau A."/>
            <person name="Rouy Z."/>
            <person name="Mangenot S."/>
            <person name="Prigent-Combaret C."/>
            <person name="Normand P."/>
            <person name="Boyer M."/>
            <person name="Siguier P."/>
            <person name="Dessaux Y."/>
            <person name="Elmerich C."/>
            <person name="Condemine G."/>
            <person name="Krishnen G."/>
            <person name="Kennedy I."/>
            <person name="Paterson A.H."/>
            <person name="Gonzalez V."/>
            <person name="Mavingui P."/>
            <person name="Zhulin I.B."/>
        </authorList>
    </citation>
    <scope>NUCLEOTIDE SEQUENCE [LARGE SCALE GENOMIC DNA]</scope>
    <source>
        <strain evidence="13">4B</strain>
    </source>
</reference>
<dbReference type="GO" id="GO:0008270">
    <property type="term" value="F:zinc ion binding"/>
    <property type="evidence" value="ECO:0007669"/>
    <property type="project" value="UniProtKB-UniRule"/>
</dbReference>
<dbReference type="SUPFAM" id="SSF53697">
    <property type="entry name" value="SIS domain"/>
    <property type="match status" value="1"/>
</dbReference>
<dbReference type="GO" id="GO:0008968">
    <property type="term" value="F:D-sedoheptulose 7-phosphate isomerase activity"/>
    <property type="evidence" value="ECO:0007669"/>
    <property type="project" value="UniProtKB-UniRule"/>
</dbReference>
<keyword evidence="12" id="KW-0614">Plasmid</keyword>
<keyword evidence="8 10" id="KW-0413">Isomerase</keyword>
<dbReference type="Pfam" id="PF13580">
    <property type="entry name" value="SIS_2"/>
    <property type="match status" value="1"/>
</dbReference>
<evidence type="ECO:0000256" key="10">
    <source>
        <dbReference type="HAMAP-Rule" id="MF_00067"/>
    </source>
</evidence>
<feature type="binding site" evidence="10">
    <location>
        <position position="133"/>
    </location>
    <ligand>
        <name>substrate</name>
    </ligand>
</feature>
<geneLocation type="plasmid" evidence="12 13">
    <name>AZO_p6</name>
</geneLocation>
<feature type="binding site" evidence="10">
    <location>
        <begin position="102"/>
        <end position="103"/>
    </location>
    <ligand>
        <name>substrate</name>
    </ligand>
</feature>
<evidence type="ECO:0000313" key="13">
    <source>
        <dbReference type="Proteomes" id="UP000005667"/>
    </source>
</evidence>
<comment type="miscellaneous">
    <text evidence="10">The reaction produces a racemic mixture of D-glycero-alpha-D-manno-heptose 7-phosphate and D-glycero-beta-D-manno-heptose 7-phosphate.</text>
</comment>
<protein>
    <recommendedName>
        <fullName evidence="10">Phosphoheptose isomerase</fullName>
        <ecNumber evidence="10">5.3.1.28</ecNumber>
    </recommendedName>
    <alternativeName>
        <fullName evidence="10">Sedoheptulose 7-phosphate isomerase</fullName>
    </alternativeName>
</protein>
<dbReference type="InterPro" id="IPR050099">
    <property type="entry name" value="SIS_GmhA/DiaA_subfam"/>
</dbReference>
<dbReference type="KEGG" id="ali:AZOLI_p60053"/>
<evidence type="ECO:0000256" key="5">
    <source>
        <dbReference type="ARBA" id="ARBA00022490"/>
    </source>
</evidence>
<dbReference type="GO" id="GO:0097367">
    <property type="term" value="F:carbohydrate derivative binding"/>
    <property type="evidence" value="ECO:0007669"/>
    <property type="project" value="InterPro"/>
</dbReference>
<comment type="subunit">
    <text evidence="10">Homotetramer.</text>
</comment>
<dbReference type="InterPro" id="IPR035461">
    <property type="entry name" value="GmhA/DiaA"/>
</dbReference>
<comment type="catalytic activity">
    <reaction evidence="1 10">
        <text>2 D-sedoheptulose 7-phosphate = D-glycero-alpha-D-manno-heptose 7-phosphate + D-glycero-beta-D-manno-heptose 7-phosphate</text>
        <dbReference type="Rhea" id="RHEA:27489"/>
        <dbReference type="ChEBI" id="CHEBI:57483"/>
        <dbReference type="ChEBI" id="CHEBI:60203"/>
        <dbReference type="ChEBI" id="CHEBI:60204"/>
        <dbReference type="EC" id="5.3.1.28"/>
    </reaction>
</comment>
<evidence type="ECO:0000259" key="11">
    <source>
        <dbReference type="PROSITE" id="PS51464"/>
    </source>
</evidence>
<comment type="similarity">
    <text evidence="4 10">Belongs to the SIS family. GmhA subfamily.</text>
</comment>
<dbReference type="GO" id="GO:0005737">
    <property type="term" value="C:cytoplasm"/>
    <property type="evidence" value="ECO:0007669"/>
    <property type="project" value="UniProtKB-SubCell"/>
</dbReference>
<evidence type="ECO:0000313" key="12">
    <source>
        <dbReference type="EMBL" id="CBS91476.1"/>
    </source>
</evidence>
<evidence type="ECO:0000256" key="3">
    <source>
        <dbReference type="ARBA" id="ARBA00004496"/>
    </source>
</evidence>
<dbReference type="AlphaFoldDB" id="G7ZIL2"/>
<accession>G7ZIL2</accession>
<dbReference type="Gene3D" id="3.40.50.10490">
    <property type="entry name" value="Glucose-6-phosphate isomerase like protein, domain 1"/>
    <property type="match status" value="1"/>
</dbReference>
<dbReference type="HOGENOM" id="CLU_080999_4_0_5"/>
<keyword evidence="6 10" id="KW-0479">Metal-binding</keyword>
<dbReference type="InterPro" id="IPR001347">
    <property type="entry name" value="SIS_dom"/>
</dbReference>
<evidence type="ECO:0000256" key="6">
    <source>
        <dbReference type="ARBA" id="ARBA00022723"/>
    </source>
</evidence>
<dbReference type="InterPro" id="IPR004515">
    <property type="entry name" value="Phosphoheptose_Isoase"/>
</dbReference>
<evidence type="ECO:0000256" key="7">
    <source>
        <dbReference type="ARBA" id="ARBA00022833"/>
    </source>
</evidence>
<feature type="binding site" evidence="10">
    <location>
        <position position="69"/>
    </location>
    <ligand>
        <name>Zn(2+)</name>
        <dbReference type="ChEBI" id="CHEBI:29105"/>
    </ligand>
</feature>
<dbReference type="InterPro" id="IPR046348">
    <property type="entry name" value="SIS_dom_sf"/>
</dbReference>
<organism evidence="12 13">
    <name type="scientific">Azospirillum lipoferum (strain 4B)</name>
    <dbReference type="NCBI Taxonomy" id="862719"/>
    <lineage>
        <taxon>Bacteria</taxon>
        <taxon>Pseudomonadati</taxon>
        <taxon>Pseudomonadota</taxon>
        <taxon>Alphaproteobacteria</taxon>
        <taxon>Rhodospirillales</taxon>
        <taxon>Azospirillaceae</taxon>
        <taxon>Azospirillum</taxon>
    </lineage>
</organism>
<feature type="binding site" evidence="10">
    <location>
        <begin position="60"/>
        <end position="62"/>
    </location>
    <ligand>
        <name>substrate</name>
    </ligand>
</feature>
<comment type="function">
    <text evidence="2 10">Catalyzes the isomerization of sedoheptulose 7-phosphate in D-glycero-D-manno-heptose 7-phosphate.</text>
</comment>
<comment type="cofactor">
    <cofactor evidence="10">
        <name>Zn(2+)</name>
        <dbReference type="ChEBI" id="CHEBI:29105"/>
    </cofactor>
    <text evidence="10">Binds 1 zinc ion per subunit.</text>
</comment>
<dbReference type="PROSITE" id="PS51464">
    <property type="entry name" value="SIS"/>
    <property type="match status" value="1"/>
</dbReference>
<dbReference type="GO" id="GO:2001061">
    <property type="term" value="P:D-glycero-D-manno-heptose 7-phosphate biosynthetic process"/>
    <property type="evidence" value="ECO:0007669"/>
    <property type="project" value="UniProtKB-UniPathway"/>
</dbReference>
<feature type="binding site" evidence="10">
    <location>
        <begin position="128"/>
        <end position="130"/>
    </location>
    <ligand>
        <name>substrate</name>
    </ligand>
</feature>
<dbReference type="OrthoDB" id="9810929at2"/>